<evidence type="ECO:0000313" key="2">
    <source>
        <dbReference type="Proteomes" id="UP000551616"/>
    </source>
</evidence>
<sequence>MSRTPASETISVELTQQQALVLFEYLRRCDEEERYVFRDQAEQRALWDLECSLQSQLTEVFAPNYGELLKAAWAQLRDDN</sequence>
<organism evidence="1 2">
    <name type="scientific">Bremerella alba</name>
    <dbReference type="NCBI Taxonomy" id="980252"/>
    <lineage>
        <taxon>Bacteria</taxon>
        <taxon>Pseudomonadati</taxon>
        <taxon>Planctomycetota</taxon>
        <taxon>Planctomycetia</taxon>
        <taxon>Pirellulales</taxon>
        <taxon>Pirellulaceae</taxon>
        <taxon>Bremerella</taxon>
    </lineage>
</organism>
<dbReference type="EMBL" id="JABRWO010000003">
    <property type="protein sequence ID" value="MBA2114051.1"/>
    <property type="molecule type" value="Genomic_DNA"/>
</dbReference>
<name>A0A7V9A6K4_9BACT</name>
<dbReference type="RefSeq" id="WP_207395540.1">
    <property type="nucleotide sequence ID" value="NZ_JABRWO010000003.1"/>
</dbReference>
<reference evidence="1 2" key="1">
    <citation type="submission" date="2020-05" db="EMBL/GenBank/DDBJ databases">
        <title>Bremerella alba sp. nov., a novel planctomycete isolated from the surface of the macroalga Fucus spiralis.</title>
        <authorList>
            <person name="Godinho O."/>
            <person name="Botelho R."/>
            <person name="Albuquerque L."/>
            <person name="Wiegand S."/>
            <person name="Da Costa M.S."/>
            <person name="Lobo-Da-Cunha A."/>
            <person name="Jogler C."/>
            <person name="Lage O.M."/>
        </authorList>
    </citation>
    <scope>NUCLEOTIDE SEQUENCE [LARGE SCALE GENOMIC DNA]</scope>
    <source>
        <strain evidence="1 2">FF15</strain>
    </source>
</reference>
<keyword evidence="2" id="KW-1185">Reference proteome</keyword>
<evidence type="ECO:0000313" key="1">
    <source>
        <dbReference type="EMBL" id="MBA2114051.1"/>
    </source>
</evidence>
<dbReference type="AlphaFoldDB" id="A0A7V9A6K4"/>
<dbReference type="Proteomes" id="UP000551616">
    <property type="component" value="Unassembled WGS sequence"/>
</dbReference>
<gene>
    <name evidence="1" type="ORF">HOV93_12050</name>
</gene>
<protein>
    <submittedName>
        <fullName evidence="1">Uncharacterized protein</fullName>
    </submittedName>
</protein>
<proteinExistence type="predicted"/>
<accession>A0A7V9A6K4</accession>
<comment type="caution">
    <text evidence="1">The sequence shown here is derived from an EMBL/GenBank/DDBJ whole genome shotgun (WGS) entry which is preliminary data.</text>
</comment>